<dbReference type="PATRIC" id="fig|471514.4.peg.4721"/>
<dbReference type="Proteomes" id="UP000050482">
    <property type="component" value="Unassembled WGS sequence"/>
</dbReference>
<dbReference type="RefSeq" id="WP_054968424.1">
    <property type="nucleotide sequence ID" value="NZ_LJCO01000032.1"/>
</dbReference>
<proteinExistence type="predicted"/>
<reference evidence="2 3" key="1">
    <citation type="submission" date="2015-09" db="EMBL/GenBank/DDBJ databases">
        <title>Draft genome sequence of Alicyclobacillus ferrooxydans DSM 22381.</title>
        <authorList>
            <person name="Hemp J."/>
        </authorList>
    </citation>
    <scope>NUCLEOTIDE SEQUENCE [LARGE SCALE GENOMIC DNA]</scope>
    <source>
        <strain evidence="2 3">TC-34</strain>
    </source>
</reference>
<dbReference type="EMBL" id="LJCO01000032">
    <property type="protein sequence ID" value="KPV44507.1"/>
    <property type="molecule type" value="Genomic_DNA"/>
</dbReference>
<dbReference type="Pfam" id="PF07678">
    <property type="entry name" value="TED_complement"/>
    <property type="match status" value="1"/>
</dbReference>
<gene>
    <name evidence="2" type="ORF">AN477_06800</name>
</gene>
<dbReference type="AlphaFoldDB" id="A0A0P9CNQ5"/>
<protein>
    <recommendedName>
        <fullName evidence="1">Alpha-macroglobulin-like TED domain-containing protein</fullName>
    </recommendedName>
</protein>
<dbReference type="STRING" id="471514.AN477_06800"/>
<dbReference type="Gene3D" id="1.50.10.20">
    <property type="match status" value="1"/>
</dbReference>
<dbReference type="InterPro" id="IPR011626">
    <property type="entry name" value="Alpha-macroglobulin_TED"/>
</dbReference>
<organism evidence="2 3">
    <name type="scientific">Alicyclobacillus ferrooxydans</name>
    <dbReference type="NCBI Taxonomy" id="471514"/>
    <lineage>
        <taxon>Bacteria</taxon>
        <taxon>Bacillati</taxon>
        <taxon>Bacillota</taxon>
        <taxon>Bacilli</taxon>
        <taxon>Bacillales</taxon>
        <taxon>Alicyclobacillaceae</taxon>
        <taxon>Alicyclobacillus</taxon>
    </lineage>
</organism>
<evidence type="ECO:0000259" key="1">
    <source>
        <dbReference type="Pfam" id="PF07678"/>
    </source>
</evidence>
<dbReference type="CDD" id="cd00688">
    <property type="entry name" value="ISOPREN_C2_like"/>
    <property type="match status" value="1"/>
</dbReference>
<evidence type="ECO:0000313" key="3">
    <source>
        <dbReference type="Proteomes" id="UP000050482"/>
    </source>
</evidence>
<accession>A0A0P9CNQ5</accession>
<dbReference type="GO" id="GO:0005615">
    <property type="term" value="C:extracellular space"/>
    <property type="evidence" value="ECO:0007669"/>
    <property type="project" value="InterPro"/>
</dbReference>
<name>A0A0P9CNQ5_9BACL</name>
<keyword evidence="3" id="KW-1185">Reference proteome</keyword>
<dbReference type="InterPro" id="IPR008930">
    <property type="entry name" value="Terpenoid_cyclase/PrenylTrfase"/>
</dbReference>
<feature type="domain" description="Alpha-macroglobulin-like TED" evidence="1">
    <location>
        <begin position="25"/>
        <end position="229"/>
    </location>
</feature>
<comment type="caution">
    <text evidence="2">The sequence shown here is derived from an EMBL/GenBank/DDBJ whole genome shotgun (WGS) entry which is preliminary data.</text>
</comment>
<evidence type="ECO:0000313" key="2">
    <source>
        <dbReference type="EMBL" id="KPV44507.1"/>
    </source>
</evidence>
<sequence length="264" mass="29385">MSDIQSAIQFVRNHGNKVEQARLNVLLQADNLVQEAAQQLKGTQREDGSWSPFWAPDASSLDATCYRLAQSEQLGITEADFIDQAILFIIGRQNQDGSFEEATELASVAPPWAMPGDDSATIYLTANAGYWIRHYNGSNSCLSQIESFLVSQLNDEGYLPTFLQANWLAAGLLHSLGHHKHTESIMNYLLAKLPELEPSNFAWLINSLCVMGVSPEHQLIWSAKNKLEQLQNGDGHWASEDGEWQDVHTTLEAIRAIQFFVPSA</sequence>
<dbReference type="SUPFAM" id="SSF48239">
    <property type="entry name" value="Terpenoid cyclases/Protein prenyltransferases"/>
    <property type="match status" value="1"/>
</dbReference>